<dbReference type="Proteomes" id="UP001627284">
    <property type="component" value="Unassembled WGS sequence"/>
</dbReference>
<proteinExistence type="predicted"/>
<keyword evidence="2" id="KW-1185">Reference proteome</keyword>
<comment type="caution">
    <text evidence="1">The sequence shown here is derived from an EMBL/GenBank/DDBJ whole genome shotgun (WGS) entry which is preliminary data.</text>
</comment>
<accession>A0ABD2UZ16</accession>
<dbReference type="EMBL" id="JBJKTR010000003">
    <property type="protein sequence ID" value="KAL3373470.1"/>
    <property type="molecule type" value="Genomic_DNA"/>
</dbReference>
<evidence type="ECO:0000313" key="1">
    <source>
        <dbReference type="EMBL" id="KAL3373470.1"/>
    </source>
</evidence>
<reference evidence="1 2" key="1">
    <citation type="submission" date="2024-05" db="EMBL/GenBank/DDBJ databases">
        <title>De novo assembly of an allotetraploid wild potato.</title>
        <authorList>
            <person name="Hosaka A.J."/>
        </authorList>
    </citation>
    <scope>NUCLEOTIDE SEQUENCE [LARGE SCALE GENOMIC DNA]</scope>
    <source>
        <tissue evidence="1">Young leaves</tissue>
    </source>
</reference>
<sequence>MKGLWDELDTLDTFTVCGCACSCGAKEKNVKAKHDVRLVQFLIGLNDSYCAARGNILMISHLPSTSNAYALLIQEEKQREMNMNPKFPGENSSFVAFGQNTSGQRPGAPEYKPARGNYYENKKSAPTCRYCKKIGQTIEQSYKIHGFPPNFKFSKNKNPLNSVHGNVAMTGEAAGNQFYYNVDLPESGNLLSQDQLK</sequence>
<dbReference type="PANTHER" id="PTHR34222">
    <property type="entry name" value="GAG_PRE-INTEGRS DOMAIN-CONTAINING PROTEIN"/>
    <property type="match status" value="1"/>
</dbReference>
<name>A0ABD2UZ16_9SOLN</name>
<organism evidence="1 2">
    <name type="scientific">Solanum stoloniferum</name>
    <dbReference type="NCBI Taxonomy" id="62892"/>
    <lineage>
        <taxon>Eukaryota</taxon>
        <taxon>Viridiplantae</taxon>
        <taxon>Streptophyta</taxon>
        <taxon>Embryophyta</taxon>
        <taxon>Tracheophyta</taxon>
        <taxon>Spermatophyta</taxon>
        <taxon>Magnoliopsida</taxon>
        <taxon>eudicotyledons</taxon>
        <taxon>Gunneridae</taxon>
        <taxon>Pentapetalae</taxon>
        <taxon>asterids</taxon>
        <taxon>lamiids</taxon>
        <taxon>Solanales</taxon>
        <taxon>Solanaceae</taxon>
        <taxon>Solanoideae</taxon>
        <taxon>Solaneae</taxon>
        <taxon>Solanum</taxon>
    </lineage>
</organism>
<dbReference type="PANTHER" id="PTHR34222:SF33">
    <property type="entry name" value="RETROTRANSPOSON GAG DOMAIN-CONTAINING PROTEIN"/>
    <property type="match status" value="1"/>
</dbReference>
<dbReference type="AlphaFoldDB" id="A0ABD2UZ16"/>
<evidence type="ECO:0000313" key="2">
    <source>
        <dbReference type="Proteomes" id="UP001627284"/>
    </source>
</evidence>
<gene>
    <name evidence="1" type="ORF">AABB24_005454</name>
</gene>
<protein>
    <submittedName>
        <fullName evidence="1">Uncharacterized protein</fullName>
    </submittedName>
</protein>